<sequence>MTQQILVRVVNATKYYYKTKKQNKIISLFKLNRLDREIILKNVTVHLYRGEVLGIIGDDESGKELISRLMTKEISPNIGKVTNNEQTFLADVSHKENDFQTLNELIIRTLSLSKVSAKNISKLQDEILDFAELKDKGTSTCQEITQSEYAQLLIGISNYMKPTVAIFTNIIQYLNESFQQKFHDFLTEQKENDRAAVLIDDHVHSIEKMSNYLIWLTYGQVRKEGTVKEVLNHYRDYYKKYNQLYDKEQKSLYDLKWRISQQELPVAQGEGYKRMRKYQYGKIPKSIEKMLFYGTTFLIGASLAALFMFLDVGNLSSNKEDTTKQVIATNSKPEYIDKSAYILSLKKDTEVQSSSKDKNYKLPQYSFLDVTGENESKYRLEIDSQAYTTNKNNLYFFNPAGLYEEKNWSELEDYVDDNYLNYIDFYNSFMHKSHKQVSETIRPENENRFNEQMEGQKVHMIFDSDNKLIGFTFDIKNKEKLIKKYNISSDNWVVKSRDGYMVADLKANKWIFIRL</sequence>
<evidence type="ECO:0000256" key="1">
    <source>
        <dbReference type="SAM" id="Phobius"/>
    </source>
</evidence>
<organism evidence="3 4">
    <name type="scientific">Mammaliicoccus lentus</name>
    <name type="common">Staphylococcus lentus</name>
    <dbReference type="NCBI Taxonomy" id="42858"/>
    <lineage>
        <taxon>Bacteria</taxon>
        <taxon>Bacillati</taxon>
        <taxon>Bacillota</taxon>
        <taxon>Bacilli</taxon>
        <taxon>Bacillales</taxon>
        <taxon>Staphylococcaceae</taxon>
        <taxon>Mammaliicoccus</taxon>
    </lineage>
</organism>
<evidence type="ECO:0000313" key="4">
    <source>
        <dbReference type="Proteomes" id="UP001223261"/>
    </source>
</evidence>
<dbReference type="AlphaFoldDB" id="A0AAX3W2H8"/>
<dbReference type="RefSeq" id="WP_064211574.1">
    <property type="nucleotide sequence ID" value="NZ_CP118776.1"/>
</dbReference>
<dbReference type="GO" id="GO:0016887">
    <property type="term" value="F:ATP hydrolysis activity"/>
    <property type="evidence" value="ECO:0007669"/>
    <property type="project" value="InterPro"/>
</dbReference>
<feature type="domain" description="ABC transporter" evidence="2">
    <location>
        <begin position="23"/>
        <end position="243"/>
    </location>
</feature>
<evidence type="ECO:0000259" key="2">
    <source>
        <dbReference type="PROSITE" id="PS50893"/>
    </source>
</evidence>
<accession>A0AAX3W2H8</accession>
<dbReference type="InterPro" id="IPR027417">
    <property type="entry name" value="P-loop_NTPase"/>
</dbReference>
<protein>
    <submittedName>
        <fullName evidence="3">ABC transporter ATP-binding protein</fullName>
    </submittedName>
</protein>
<dbReference type="PROSITE" id="PS50893">
    <property type="entry name" value="ABC_TRANSPORTER_2"/>
    <property type="match status" value="1"/>
</dbReference>
<dbReference type="EMBL" id="CP118848">
    <property type="protein sequence ID" value="WHI59091.1"/>
    <property type="molecule type" value="Genomic_DNA"/>
</dbReference>
<keyword evidence="3" id="KW-0547">Nucleotide-binding</keyword>
<dbReference type="PANTHER" id="PTHR46743">
    <property type="entry name" value="TEICHOIC ACIDS EXPORT ATP-BINDING PROTEIN TAGH"/>
    <property type="match status" value="1"/>
</dbReference>
<gene>
    <name evidence="3" type="ORF">PYH69_10195</name>
</gene>
<dbReference type="Pfam" id="PF22269">
    <property type="entry name" value="TagH_SH3-like"/>
    <property type="match status" value="1"/>
</dbReference>
<keyword evidence="1" id="KW-0812">Transmembrane</keyword>
<keyword evidence="1" id="KW-0472">Membrane</keyword>
<dbReference type="Gene3D" id="3.40.50.300">
    <property type="entry name" value="P-loop containing nucleotide triphosphate hydrolases"/>
    <property type="match status" value="1"/>
</dbReference>
<dbReference type="InterPro" id="IPR053989">
    <property type="entry name" value="TagH_SH3-like"/>
</dbReference>
<dbReference type="InterPro" id="IPR003439">
    <property type="entry name" value="ABC_transporter-like_ATP-bd"/>
</dbReference>
<proteinExistence type="predicted"/>
<dbReference type="GO" id="GO:0005524">
    <property type="term" value="F:ATP binding"/>
    <property type="evidence" value="ECO:0007669"/>
    <property type="project" value="UniProtKB-KW"/>
</dbReference>
<dbReference type="PANTHER" id="PTHR46743:SF2">
    <property type="entry name" value="TEICHOIC ACIDS EXPORT ATP-BINDING PROTEIN TAGH"/>
    <property type="match status" value="1"/>
</dbReference>
<evidence type="ECO:0000313" key="3">
    <source>
        <dbReference type="EMBL" id="WHI59091.1"/>
    </source>
</evidence>
<dbReference type="Proteomes" id="UP001223261">
    <property type="component" value="Chromosome"/>
</dbReference>
<dbReference type="InterPro" id="IPR050683">
    <property type="entry name" value="Bact_Polysacc_Export_ATP-bd"/>
</dbReference>
<feature type="transmembrane region" description="Helical" evidence="1">
    <location>
        <begin position="290"/>
        <end position="310"/>
    </location>
</feature>
<keyword evidence="1" id="KW-1133">Transmembrane helix</keyword>
<dbReference type="SUPFAM" id="SSF52540">
    <property type="entry name" value="P-loop containing nucleoside triphosphate hydrolases"/>
    <property type="match status" value="1"/>
</dbReference>
<name>A0AAX3W2H8_MAMLE</name>
<keyword evidence="3" id="KW-0067">ATP-binding</keyword>
<dbReference type="Pfam" id="PF22096">
    <property type="entry name" value="TagH_C"/>
    <property type="match status" value="1"/>
</dbReference>
<reference evidence="3" key="1">
    <citation type="journal article" date="2023" name="Antibiotics">
        <title>Prevalence and Molecular Characterization of Methicillin-Resistant Staphylococci (MRS) and Mammaliicocci (MRM) in Dromedary Camels from Algeria: First Detection of SCCmec-mecC Hybrid in Methicillin-Resistant Mammaliicoccus lentus.</title>
        <authorList>
            <person name="Belhout C."/>
            <person name="Boyen F."/>
            <person name="Vereecke N."/>
            <person name="Theuns S."/>
            <person name="Taibi N."/>
            <person name="Stegger M."/>
            <person name="de la Fe-Rodriguez P.Y."/>
            <person name="Bouayad L."/>
            <person name="Elgroud R."/>
            <person name="Butaye P."/>
        </authorList>
    </citation>
    <scope>NUCLEOTIDE SEQUENCE</scope>
    <source>
        <strain evidence="3">7048</strain>
    </source>
</reference>
<dbReference type="InterPro" id="IPR053990">
    <property type="entry name" value="TagH_C"/>
</dbReference>